<protein>
    <recommendedName>
        <fullName evidence="2">START domain-containing protein</fullName>
    </recommendedName>
</protein>
<evidence type="ECO:0000259" key="2">
    <source>
        <dbReference type="PROSITE" id="PS50848"/>
    </source>
</evidence>
<gene>
    <name evidence="3" type="ORF">niasHT_007476</name>
</gene>
<comment type="caution">
    <text evidence="3">The sequence shown here is derived from an EMBL/GenBank/DDBJ whole genome shotgun (WGS) entry which is preliminary data.</text>
</comment>
<dbReference type="AlphaFoldDB" id="A0ABD2LPP0"/>
<dbReference type="InterPro" id="IPR023393">
    <property type="entry name" value="START-like_dom_sf"/>
</dbReference>
<feature type="region of interest" description="Disordered" evidence="1">
    <location>
        <begin position="269"/>
        <end position="362"/>
    </location>
</feature>
<dbReference type="SUPFAM" id="SSF55961">
    <property type="entry name" value="Bet v1-like"/>
    <property type="match status" value="1"/>
</dbReference>
<reference evidence="3 4" key="1">
    <citation type="submission" date="2024-10" db="EMBL/GenBank/DDBJ databases">
        <authorList>
            <person name="Kim D."/>
        </authorList>
    </citation>
    <scope>NUCLEOTIDE SEQUENCE [LARGE SCALE GENOMIC DNA]</scope>
    <source>
        <strain evidence="3">BH-2024</strain>
    </source>
</reference>
<feature type="compositionally biased region" description="Basic and acidic residues" evidence="1">
    <location>
        <begin position="335"/>
        <end position="362"/>
    </location>
</feature>
<accession>A0ABD2LPP0</accession>
<dbReference type="EMBL" id="JBICBT010000334">
    <property type="protein sequence ID" value="KAL3117073.1"/>
    <property type="molecule type" value="Genomic_DNA"/>
</dbReference>
<evidence type="ECO:0000256" key="1">
    <source>
        <dbReference type="SAM" id="MobiDB-lite"/>
    </source>
</evidence>
<feature type="domain" description="START" evidence="2">
    <location>
        <begin position="58"/>
        <end position="237"/>
    </location>
</feature>
<dbReference type="PANTHER" id="PTHR19308:SF14">
    <property type="entry name" value="START DOMAIN-CONTAINING PROTEIN"/>
    <property type="match status" value="1"/>
</dbReference>
<dbReference type="InterPro" id="IPR002913">
    <property type="entry name" value="START_lipid-bd_dom"/>
</dbReference>
<sequence length="362" mass="41612">MGTSKVTLPPVNGIMPSDAMRLNAVEVLEDADFRYAKELCDAHSDWTLAYERKRTRVWTRRVDDASGGGDGGKQSTLQMIKTRSEFADVPAALCYDMLQDTDYRLKWDKYMLKTVPVGFLNPNNDICYYALGGLPPFRSRDFVLLRSWLDVGAEKYILAHSVWHNKFPPSKAHVRGIVHLTVHFIRSLEDGKGCQFTYVTLADPKGKLPNWLTNHVTKIIAPKLVKKLHKACLGYAAWKKRHTGGQNGTNGTTALISDYPRIQLVDCEPKETEDNSSNSSEFVDETAVLPKALCREEEEKEEDEDEEENEGEEKSKRNEEEKEEDEENGRRKREGRKEEEERGREERKEEQRKKEQTEKEKK</sequence>
<dbReference type="SMART" id="SM00234">
    <property type="entry name" value="START"/>
    <property type="match status" value="1"/>
</dbReference>
<proteinExistence type="predicted"/>
<feature type="compositionally biased region" description="Acidic residues" evidence="1">
    <location>
        <begin position="296"/>
        <end position="311"/>
    </location>
</feature>
<organism evidence="3 4">
    <name type="scientific">Heterodera trifolii</name>
    <dbReference type="NCBI Taxonomy" id="157864"/>
    <lineage>
        <taxon>Eukaryota</taxon>
        <taxon>Metazoa</taxon>
        <taxon>Ecdysozoa</taxon>
        <taxon>Nematoda</taxon>
        <taxon>Chromadorea</taxon>
        <taxon>Rhabditida</taxon>
        <taxon>Tylenchina</taxon>
        <taxon>Tylenchomorpha</taxon>
        <taxon>Tylenchoidea</taxon>
        <taxon>Heteroderidae</taxon>
        <taxon>Heteroderinae</taxon>
        <taxon>Heterodera</taxon>
    </lineage>
</organism>
<evidence type="ECO:0000313" key="3">
    <source>
        <dbReference type="EMBL" id="KAL3117073.1"/>
    </source>
</evidence>
<dbReference type="Gene3D" id="3.30.530.20">
    <property type="match status" value="1"/>
</dbReference>
<dbReference type="PROSITE" id="PS50848">
    <property type="entry name" value="START"/>
    <property type="match status" value="1"/>
</dbReference>
<dbReference type="InterPro" id="IPR051213">
    <property type="entry name" value="START_lipid_transfer"/>
</dbReference>
<name>A0ABD2LPP0_9BILA</name>
<keyword evidence="4" id="KW-1185">Reference proteome</keyword>
<dbReference type="PANTHER" id="PTHR19308">
    <property type="entry name" value="PHOSPHATIDYLCHOLINE TRANSFER PROTEIN"/>
    <property type="match status" value="1"/>
</dbReference>
<dbReference type="GO" id="GO:0005737">
    <property type="term" value="C:cytoplasm"/>
    <property type="evidence" value="ECO:0007669"/>
    <property type="project" value="UniProtKB-ARBA"/>
</dbReference>
<dbReference type="Proteomes" id="UP001620626">
    <property type="component" value="Unassembled WGS sequence"/>
</dbReference>
<evidence type="ECO:0000313" key="4">
    <source>
        <dbReference type="Proteomes" id="UP001620626"/>
    </source>
</evidence>
<dbReference type="Pfam" id="PF01852">
    <property type="entry name" value="START"/>
    <property type="match status" value="1"/>
</dbReference>